<protein>
    <submittedName>
        <fullName evidence="3">Uncharacterized protein</fullName>
    </submittedName>
</protein>
<feature type="region of interest" description="Disordered" evidence="1">
    <location>
        <begin position="270"/>
        <end position="299"/>
    </location>
</feature>
<keyword evidence="4" id="KW-1185">Reference proteome</keyword>
<dbReference type="Proteomes" id="UP000628840">
    <property type="component" value="Unassembled WGS sequence"/>
</dbReference>
<keyword evidence="2" id="KW-0812">Transmembrane</keyword>
<evidence type="ECO:0000256" key="2">
    <source>
        <dbReference type="SAM" id="Phobius"/>
    </source>
</evidence>
<keyword evidence="2" id="KW-1133">Transmembrane helix</keyword>
<feature type="transmembrane region" description="Helical" evidence="2">
    <location>
        <begin position="12"/>
        <end position="29"/>
    </location>
</feature>
<comment type="caution">
    <text evidence="3">The sequence shown here is derived from an EMBL/GenBank/DDBJ whole genome shotgun (WGS) entry which is preliminary data.</text>
</comment>
<dbReference type="OrthoDB" id="121941at2157"/>
<name>A0A830EYX1_9EURY</name>
<evidence type="ECO:0000313" key="3">
    <source>
        <dbReference type="EMBL" id="GGL23676.1"/>
    </source>
</evidence>
<dbReference type="AlphaFoldDB" id="A0A830EYX1"/>
<dbReference type="EMBL" id="BMPF01000001">
    <property type="protein sequence ID" value="GGL23676.1"/>
    <property type="molecule type" value="Genomic_DNA"/>
</dbReference>
<sequence>MAEQGDRGVSTLVGAILLFGIILVVYASWQAAVVPAENKQVEFDAFQGAGEDVTELRNAMQRTAVTGVQTSTVVQTGTSYPSRALFVNPPPASGTLATEPAGDVTLSNVEATDGDVRDYWNGDDRSFDTQRLVFRTDYNELRTGSLGVDPSGATYLAADATVMRDAQTLVSGNRITLVTVAGDYRDGGVTVAPAVEPVSVGTETISVRNTSGDFTMTVPTRLGQDAWNEIADGQANITDATVDEDDETVTLAFEGDETYQLRLARVALREPADPSVESPPGARYLTSPNREPGPTVEGNPVPLTAVARDKFNNGVSDVDVEFTVESGNANVVNPDGNSCTAATGGSTTVTAATDGSGETVACLVPPNNANNKRSVTVDATIAGRSGDANRTSFNVTVFKK</sequence>
<accession>A0A830EYX1</accession>
<organism evidence="3 4">
    <name type="scientific">Halarchaeum grantii</name>
    <dbReference type="NCBI Taxonomy" id="1193105"/>
    <lineage>
        <taxon>Archaea</taxon>
        <taxon>Methanobacteriati</taxon>
        <taxon>Methanobacteriota</taxon>
        <taxon>Stenosarchaea group</taxon>
        <taxon>Halobacteria</taxon>
        <taxon>Halobacteriales</taxon>
        <taxon>Halobacteriaceae</taxon>
    </lineage>
</organism>
<dbReference type="Gene3D" id="2.60.40.10">
    <property type="entry name" value="Immunoglobulins"/>
    <property type="match status" value="1"/>
</dbReference>
<proteinExistence type="predicted"/>
<dbReference type="RefSeq" id="WP_188877852.1">
    <property type="nucleotide sequence ID" value="NZ_BMPF01000001.1"/>
</dbReference>
<evidence type="ECO:0000256" key="1">
    <source>
        <dbReference type="SAM" id="MobiDB-lite"/>
    </source>
</evidence>
<dbReference type="InterPro" id="IPR013783">
    <property type="entry name" value="Ig-like_fold"/>
</dbReference>
<gene>
    <name evidence="3" type="ORF">GCM10009037_04070</name>
</gene>
<reference evidence="3 4" key="1">
    <citation type="journal article" date="2019" name="Int. J. Syst. Evol. Microbiol.">
        <title>The Global Catalogue of Microorganisms (GCM) 10K type strain sequencing project: providing services to taxonomists for standard genome sequencing and annotation.</title>
        <authorList>
            <consortium name="The Broad Institute Genomics Platform"/>
            <consortium name="The Broad Institute Genome Sequencing Center for Infectious Disease"/>
            <person name="Wu L."/>
            <person name="Ma J."/>
        </authorList>
    </citation>
    <scope>NUCLEOTIDE SEQUENCE [LARGE SCALE GENOMIC DNA]</scope>
    <source>
        <strain evidence="3 4">JCM 19585</strain>
    </source>
</reference>
<keyword evidence="2" id="KW-0472">Membrane</keyword>
<evidence type="ECO:0000313" key="4">
    <source>
        <dbReference type="Proteomes" id="UP000628840"/>
    </source>
</evidence>